<keyword evidence="3" id="KW-0418">Kinase</keyword>
<keyword evidence="4" id="KW-0067">ATP-binding</keyword>
<dbReference type="InterPro" id="IPR007371">
    <property type="entry name" value="TPK_catalytic"/>
</dbReference>
<reference evidence="8" key="1">
    <citation type="journal article" date="2019" name="Int. J. Syst. Evol. Microbiol.">
        <title>The Global Catalogue of Microorganisms (GCM) 10K type strain sequencing project: providing services to taxonomists for standard genome sequencing and annotation.</title>
        <authorList>
            <consortium name="The Broad Institute Genomics Platform"/>
            <consortium name="The Broad Institute Genome Sequencing Center for Infectious Disease"/>
            <person name="Wu L."/>
            <person name="Ma J."/>
        </authorList>
    </citation>
    <scope>NUCLEOTIDE SEQUENCE [LARGE SCALE GENOMIC DNA]</scope>
    <source>
        <strain evidence="8">KCTC 33575</strain>
    </source>
</reference>
<evidence type="ECO:0000256" key="2">
    <source>
        <dbReference type="ARBA" id="ARBA00022741"/>
    </source>
</evidence>
<dbReference type="InterPro" id="IPR006282">
    <property type="entry name" value="Thi_PPkinase"/>
</dbReference>
<dbReference type="InterPro" id="IPR007373">
    <property type="entry name" value="Thiamin_PyroPKinase_B1-bd"/>
</dbReference>
<dbReference type="InterPro" id="IPR053149">
    <property type="entry name" value="TPK"/>
</dbReference>
<dbReference type="RefSeq" id="WP_377772100.1">
    <property type="nucleotide sequence ID" value="NZ_JBHUOQ010000001.1"/>
</dbReference>
<dbReference type="Pfam" id="PF04263">
    <property type="entry name" value="TPK_catalytic"/>
    <property type="match status" value="1"/>
</dbReference>
<evidence type="ECO:0000313" key="7">
    <source>
        <dbReference type="EMBL" id="MFD2829785.1"/>
    </source>
</evidence>
<evidence type="ECO:0000256" key="3">
    <source>
        <dbReference type="ARBA" id="ARBA00022777"/>
    </source>
</evidence>
<evidence type="ECO:0000256" key="4">
    <source>
        <dbReference type="ARBA" id="ARBA00022840"/>
    </source>
</evidence>
<protein>
    <recommendedName>
        <fullName evidence="5">Thiamine diphosphokinase</fullName>
        <ecNumber evidence="5">2.7.6.2</ecNumber>
    </recommendedName>
</protein>
<dbReference type="GO" id="GO:0004788">
    <property type="term" value="F:thiamine diphosphokinase activity"/>
    <property type="evidence" value="ECO:0007669"/>
    <property type="project" value="UniProtKB-EC"/>
</dbReference>
<dbReference type="NCBIfam" id="TIGR01378">
    <property type="entry name" value="thi_PPkinase"/>
    <property type="match status" value="1"/>
</dbReference>
<dbReference type="EMBL" id="JBHUOQ010000001">
    <property type="protein sequence ID" value="MFD2829785.1"/>
    <property type="molecule type" value="Genomic_DNA"/>
</dbReference>
<evidence type="ECO:0000259" key="6">
    <source>
        <dbReference type="SMART" id="SM00983"/>
    </source>
</evidence>
<dbReference type="Proteomes" id="UP001597519">
    <property type="component" value="Unassembled WGS sequence"/>
</dbReference>
<evidence type="ECO:0000256" key="5">
    <source>
        <dbReference type="NCBIfam" id="TIGR01378"/>
    </source>
</evidence>
<organism evidence="7 8">
    <name type="scientific">Corticicoccus populi</name>
    <dbReference type="NCBI Taxonomy" id="1812821"/>
    <lineage>
        <taxon>Bacteria</taxon>
        <taxon>Bacillati</taxon>
        <taxon>Bacillota</taxon>
        <taxon>Bacilli</taxon>
        <taxon>Bacillales</taxon>
        <taxon>Staphylococcaceae</taxon>
        <taxon>Corticicoccus</taxon>
    </lineage>
</organism>
<comment type="caution">
    <text evidence="7">The sequence shown here is derived from an EMBL/GenBank/DDBJ whole genome shotgun (WGS) entry which is preliminary data.</text>
</comment>
<evidence type="ECO:0000256" key="1">
    <source>
        <dbReference type="ARBA" id="ARBA00022679"/>
    </source>
</evidence>
<accession>A0ABW5WTQ4</accession>
<dbReference type="PANTHER" id="PTHR41299:SF1">
    <property type="entry name" value="THIAMINE PYROPHOSPHOKINASE"/>
    <property type="match status" value="1"/>
</dbReference>
<dbReference type="SUPFAM" id="SSF63999">
    <property type="entry name" value="Thiamin pyrophosphokinase, catalytic domain"/>
    <property type="match status" value="1"/>
</dbReference>
<sequence length="210" mass="23590">MHVNVLVRETNTVLPTDGGDWAGVDRGVYLLLKQSVHPVLTYGDFDSVSDEERDFIQSKLEITPVKPEKDETDLELALLDIKDKRYQSIDVYGATGGRIDHLFGNVQLLVRDELKHLNIRLIDGANIVEVIPEGRHTVYKHPGMKYVSFIPVYEGTELTLEGMKYPLSSQLLNIGSTLTISNEFDDSKGEVSVNQPIIMIQSKDSGRMME</sequence>
<feature type="domain" description="Thiamin pyrophosphokinase thiamin-binding" evidence="6">
    <location>
        <begin position="134"/>
        <end position="199"/>
    </location>
</feature>
<gene>
    <name evidence="7" type="ORF">ACFSX4_04835</name>
</gene>
<keyword evidence="1 7" id="KW-0808">Transferase</keyword>
<dbReference type="Gene3D" id="3.40.50.10240">
    <property type="entry name" value="Thiamin pyrophosphokinase, catalytic domain"/>
    <property type="match status" value="1"/>
</dbReference>
<dbReference type="Pfam" id="PF04265">
    <property type="entry name" value="TPK_B1_binding"/>
    <property type="match status" value="1"/>
</dbReference>
<dbReference type="SUPFAM" id="SSF63862">
    <property type="entry name" value="Thiamin pyrophosphokinase, substrate-binding domain"/>
    <property type="match status" value="1"/>
</dbReference>
<dbReference type="CDD" id="cd07995">
    <property type="entry name" value="TPK"/>
    <property type="match status" value="1"/>
</dbReference>
<dbReference type="InterPro" id="IPR036759">
    <property type="entry name" value="TPK_catalytic_sf"/>
</dbReference>
<name>A0ABW5WTQ4_9STAP</name>
<dbReference type="PANTHER" id="PTHR41299">
    <property type="entry name" value="THIAMINE PYROPHOSPHOKINASE"/>
    <property type="match status" value="1"/>
</dbReference>
<keyword evidence="2" id="KW-0547">Nucleotide-binding</keyword>
<keyword evidence="8" id="KW-1185">Reference proteome</keyword>
<proteinExistence type="predicted"/>
<dbReference type="InterPro" id="IPR036371">
    <property type="entry name" value="TPK_B1-bd_sf"/>
</dbReference>
<evidence type="ECO:0000313" key="8">
    <source>
        <dbReference type="Proteomes" id="UP001597519"/>
    </source>
</evidence>
<dbReference type="EC" id="2.7.6.2" evidence="5"/>
<dbReference type="SMART" id="SM00983">
    <property type="entry name" value="TPK_B1_binding"/>
    <property type="match status" value="1"/>
</dbReference>